<dbReference type="OrthoDB" id="9979195at2759"/>
<dbReference type="GO" id="GO:0006488">
    <property type="term" value="P:dolichol-linked oligosaccharide biosynthetic process"/>
    <property type="evidence" value="ECO:0007669"/>
    <property type="project" value="InterPro"/>
</dbReference>
<dbReference type="InterPro" id="IPR007594">
    <property type="entry name" value="RFT1"/>
</dbReference>
<comment type="subcellular location">
    <subcellularLocation>
        <location evidence="1 10">Endoplasmic reticulum membrane</location>
        <topology evidence="1 10">Multi-pass membrane protein</topology>
    </subcellularLocation>
</comment>
<evidence type="ECO:0000256" key="9">
    <source>
        <dbReference type="ARBA" id="ARBA00045912"/>
    </source>
</evidence>
<dbReference type="AlphaFoldDB" id="A0A1Q5Q7K4"/>
<evidence type="ECO:0000256" key="6">
    <source>
        <dbReference type="ARBA" id="ARBA00022989"/>
    </source>
</evidence>
<dbReference type="GeneID" id="31008874"/>
<evidence type="ECO:0000256" key="1">
    <source>
        <dbReference type="ARBA" id="ARBA00004477"/>
    </source>
</evidence>
<dbReference type="EMBL" id="LFMY01000018">
    <property type="protein sequence ID" value="OKL55730.1"/>
    <property type="molecule type" value="Genomic_DNA"/>
</dbReference>
<keyword evidence="12" id="KW-1185">Reference proteome</keyword>
<evidence type="ECO:0000256" key="7">
    <source>
        <dbReference type="ARBA" id="ARBA00023136"/>
    </source>
</evidence>
<evidence type="ECO:0000313" key="11">
    <source>
        <dbReference type="EMBL" id="OKL55730.1"/>
    </source>
</evidence>
<accession>A0A1Q5Q7K4</accession>
<keyword evidence="4 10" id="KW-0812">Transmembrane</keyword>
<protein>
    <recommendedName>
        <fullName evidence="8 10">Man(5)GlcNAc(2)-PP-dolichol translocation protein RFT1</fullName>
    </recommendedName>
</protein>
<dbReference type="Pfam" id="PF04506">
    <property type="entry name" value="Rft-1"/>
    <property type="match status" value="1"/>
</dbReference>
<comment type="similarity">
    <text evidence="3 10">Belongs to the RFT1 family.</text>
</comment>
<comment type="caution">
    <text evidence="10">Lacks conserved residue(s) required for the propagation of feature annotation.</text>
</comment>
<gene>
    <name evidence="11" type="ORF">UA08_09118</name>
</gene>
<evidence type="ECO:0000313" key="12">
    <source>
        <dbReference type="Proteomes" id="UP000214365"/>
    </source>
</evidence>
<dbReference type="GO" id="GO:0005789">
    <property type="term" value="C:endoplasmic reticulum membrane"/>
    <property type="evidence" value="ECO:0007669"/>
    <property type="project" value="UniProtKB-SubCell"/>
</dbReference>
<comment type="pathway">
    <text evidence="2">Protein modification; protein glycosylation.</text>
</comment>
<dbReference type="PANTHER" id="PTHR13117:SF5">
    <property type="entry name" value="PROTEIN RFT1 HOMOLOG"/>
    <property type="match status" value="1"/>
</dbReference>
<comment type="function">
    <text evidence="9 10">Intramembrane glycolipid transporter that operates in the biosynthetic pathway of dolichol-linked oligosaccharides, the glycan precursors employed in protein asparagine (N)-glycosylation. The sequential addition of sugars to dolichol pyrophosphate produces dolichol-linked oligosaccharides containing fourteen sugars, including two GlcNAcs, nine mannoses and three glucoses. Once assembled, the oligosaccharide is transferred from the lipid to nascent proteins by oligosaccharyltransferases. The assembly of dolichol-linked oligosaccharides begins on the cytosolic side of the endoplasmic reticulum membrane and finishes in its lumen. RFT1 could mediate the translocation of the cytosolically oriented intermediate DolPP-GlcNAc2Man5, produced by ALG11, into the ER lumen where dolichol-linked oligosaccharides assembly continues. However, the intramembrane lipid transporter activity could not be confirmed in vitro.</text>
</comment>
<keyword evidence="7 10" id="KW-0472">Membrane</keyword>
<dbReference type="RefSeq" id="XP_020115851.1">
    <property type="nucleotide sequence ID" value="XM_020264016.1"/>
</dbReference>
<name>A0A1Q5Q7K4_TALAT</name>
<keyword evidence="5 10" id="KW-0256">Endoplasmic reticulum</keyword>
<feature type="transmembrane region" description="Helical" evidence="10">
    <location>
        <begin position="133"/>
        <end position="154"/>
    </location>
</feature>
<evidence type="ECO:0000256" key="8">
    <source>
        <dbReference type="ARBA" id="ARBA00044793"/>
    </source>
</evidence>
<feature type="transmembrane region" description="Helical" evidence="10">
    <location>
        <begin position="166"/>
        <end position="187"/>
    </location>
</feature>
<organism evidence="11 12">
    <name type="scientific">Talaromyces atroroseus</name>
    <dbReference type="NCBI Taxonomy" id="1441469"/>
    <lineage>
        <taxon>Eukaryota</taxon>
        <taxon>Fungi</taxon>
        <taxon>Dikarya</taxon>
        <taxon>Ascomycota</taxon>
        <taxon>Pezizomycotina</taxon>
        <taxon>Eurotiomycetes</taxon>
        <taxon>Eurotiomycetidae</taxon>
        <taxon>Eurotiales</taxon>
        <taxon>Trichocomaceae</taxon>
        <taxon>Talaromyces</taxon>
        <taxon>Talaromyces sect. Trachyspermi</taxon>
    </lineage>
</organism>
<comment type="caution">
    <text evidence="11">The sequence shown here is derived from an EMBL/GenBank/DDBJ whole genome shotgun (WGS) entry which is preliminary data.</text>
</comment>
<proteinExistence type="inferred from homology"/>
<evidence type="ECO:0000256" key="4">
    <source>
        <dbReference type="ARBA" id="ARBA00022692"/>
    </source>
</evidence>
<keyword evidence="6 10" id="KW-1133">Transmembrane helix</keyword>
<evidence type="ECO:0000256" key="5">
    <source>
        <dbReference type="ARBA" id="ARBA00022824"/>
    </source>
</evidence>
<sequence>MCHLYMASKSRMASGKWLQRQRRTITRSGSCQFNPEDQGIYSLASNYGGLVARMVFQPIEESSRNLWSKQLNTAEQDEKKHKAKVQAAKSHLTDVLRAYAILAIIALSIGPDIVPVGLKLLIGWKSEKLQDLLSAYCCYIPFLAFNGITEAFVSAAVSPSEMRRQAGWMTVFSVCFGITSFLLLSIAKLGAFGLVWANIINMSVRTIWSLSYIRDYLRRNEADLHTGDFSPNMQTLAILALAAGRRMIDYRPLGDGLYGILATLAFAALSALLIA</sequence>
<dbReference type="STRING" id="1441469.A0A1Q5Q7K4"/>
<evidence type="ECO:0000256" key="3">
    <source>
        <dbReference type="ARBA" id="ARBA00010288"/>
    </source>
</evidence>
<reference evidence="11 12" key="1">
    <citation type="submission" date="2015-06" db="EMBL/GenBank/DDBJ databases">
        <title>Talaromyces atroroseus IBT 11181 draft genome.</title>
        <authorList>
            <person name="Rasmussen K.B."/>
            <person name="Rasmussen S."/>
            <person name="Petersen B."/>
            <person name="Sicheritz-Ponten T."/>
            <person name="Mortensen U.H."/>
            <person name="Thrane U."/>
        </authorList>
    </citation>
    <scope>NUCLEOTIDE SEQUENCE [LARGE SCALE GENOMIC DNA]</scope>
    <source>
        <strain evidence="11 12">IBT 11181</strain>
    </source>
</reference>
<evidence type="ECO:0000256" key="2">
    <source>
        <dbReference type="ARBA" id="ARBA00004922"/>
    </source>
</evidence>
<feature type="transmembrane region" description="Helical" evidence="10">
    <location>
        <begin position="99"/>
        <end position="121"/>
    </location>
</feature>
<keyword evidence="10" id="KW-0813">Transport</keyword>
<dbReference type="Proteomes" id="UP000214365">
    <property type="component" value="Unassembled WGS sequence"/>
</dbReference>
<feature type="transmembrane region" description="Helical" evidence="10">
    <location>
        <begin position="193"/>
        <end position="213"/>
    </location>
</feature>
<dbReference type="GO" id="GO:0034203">
    <property type="term" value="P:glycolipid translocation"/>
    <property type="evidence" value="ECO:0007669"/>
    <property type="project" value="TreeGrafter"/>
</dbReference>
<evidence type="ECO:0000256" key="10">
    <source>
        <dbReference type="RuleBase" id="RU365067"/>
    </source>
</evidence>
<dbReference type="PANTHER" id="PTHR13117">
    <property type="entry name" value="ENDOPLASMIC RETICULUM MULTISPAN TRANSMEMBRANE PROTEIN-RELATED"/>
    <property type="match status" value="1"/>
</dbReference>
<feature type="transmembrane region" description="Helical" evidence="10">
    <location>
        <begin position="256"/>
        <end position="274"/>
    </location>
</feature>